<gene>
    <name evidence="1" type="ORF">K1T71_010767</name>
</gene>
<keyword evidence="2" id="KW-1185">Reference proteome</keyword>
<comment type="caution">
    <text evidence="1">The sequence shown here is derived from an EMBL/GenBank/DDBJ whole genome shotgun (WGS) entry which is preliminary data.</text>
</comment>
<evidence type="ECO:0000313" key="1">
    <source>
        <dbReference type="EMBL" id="KAJ0173618.1"/>
    </source>
</evidence>
<protein>
    <submittedName>
        <fullName evidence="1">Uncharacterized protein</fullName>
    </submittedName>
</protein>
<dbReference type="EMBL" id="CM034405">
    <property type="protein sequence ID" value="KAJ0173618.1"/>
    <property type="molecule type" value="Genomic_DNA"/>
</dbReference>
<proteinExistence type="predicted"/>
<evidence type="ECO:0000313" key="2">
    <source>
        <dbReference type="Proteomes" id="UP000824533"/>
    </source>
</evidence>
<dbReference type="Proteomes" id="UP000824533">
    <property type="component" value="Linkage Group LG19"/>
</dbReference>
<sequence length="818" mass="92114">MRVTGSRVYARPAPVPKMPPGLELLMEGLTKQVLKNNPTDVYDFSAKHMLNLLEIRDGPAAKRSLTLEEKISKAQDRVRQRIKERCERYDQLSQSDEIKFALKYNEERDQIKTQQVLNGESVIHNEQNVRNSSEVDITASEMLFVDHEVNRINKEEHFNEKSFTENNNAFQNSLSDENLAKEFSEIHEGLAKGIIEITEDICEKIEDKSLSINPVNVQDQEFDNNTIQKESSNQCEPIDDNKDEIKSDMPPNSNVFVEIEVLNESEVNSVPQNTGCLNKFDSDTQLTLVQNDDSVIEKSDAPSDNKVDTDGKNVSVLNDCDKSIEERISVREGNTISCYVDLSNPYDKDIMECPKINSNELLAENSDPKIEKGIDCVQPLDNNIEIDDNLTKMNTNHKNPQIVNNANTKKDNFEVLFVEEKQAAALPDNLELVQEEQVENNHKIKVESFCNVVKHDENLNQNIYNSNKMNLESAAITIQKVFRNFLFKSRNSTYDDEANDDSNTLEETSETKEDSQYSLICANLNKERRPLGNMRMDTVLQTVNEEKSLSLSTDDSSTLSSAATIIQAHVRGFLVRNKLGSQKTYTNSLVNSNSPLSPSLENDIELQKSKTLLNIHIAPEADPFLSRDESMLVSVDLSLDGSPPTSINLHPLGYDKSERRKLKREDAVQSFSPPSNNSGKLSEDVDSVKENFKNDEPHSTVDNPTKTKKNLETGVFEIVSCENTPDEVLSEINNDNESNSSQTNTVINNAKRNDSLSTNSDETDVVTPFSVTPASTPTLLHTGEFHDVVLPTKVSRGDTSVVREFKTVLVYFLLWNNS</sequence>
<accession>A0ACC1CPV6</accession>
<reference evidence="1 2" key="1">
    <citation type="journal article" date="2021" name="Front. Genet.">
        <title>Chromosome-Level Genome Assembly Reveals Significant Gene Expansion in the Toll and IMD Signaling Pathways of Dendrolimus kikuchii.</title>
        <authorList>
            <person name="Zhou J."/>
            <person name="Wu P."/>
            <person name="Xiong Z."/>
            <person name="Liu N."/>
            <person name="Zhao N."/>
            <person name="Ji M."/>
            <person name="Qiu Y."/>
            <person name="Yang B."/>
        </authorList>
    </citation>
    <scope>NUCLEOTIDE SEQUENCE [LARGE SCALE GENOMIC DNA]</scope>
    <source>
        <strain evidence="1">Ann1</strain>
    </source>
</reference>
<name>A0ACC1CPV6_9NEOP</name>
<organism evidence="1 2">
    <name type="scientific">Dendrolimus kikuchii</name>
    <dbReference type="NCBI Taxonomy" id="765133"/>
    <lineage>
        <taxon>Eukaryota</taxon>
        <taxon>Metazoa</taxon>
        <taxon>Ecdysozoa</taxon>
        <taxon>Arthropoda</taxon>
        <taxon>Hexapoda</taxon>
        <taxon>Insecta</taxon>
        <taxon>Pterygota</taxon>
        <taxon>Neoptera</taxon>
        <taxon>Endopterygota</taxon>
        <taxon>Lepidoptera</taxon>
        <taxon>Glossata</taxon>
        <taxon>Ditrysia</taxon>
        <taxon>Bombycoidea</taxon>
        <taxon>Lasiocampidae</taxon>
        <taxon>Dendrolimus</taxon>
    </lineage>
</organism>